<gene>
    <name evidence="1" type="ORF">AB6D66_01215</name>
</gene>
<dbReference type="EMBL" id="JBFSSG010000001">
    <property type="protein sequence ID" value="MEZ8719667.1"/>
    <property type="molecule type" value="Genomic_DNA"/>
</dbReference>
<keyword evidence="2" id="KW-1185">Reference proteome</keyword>
<comment type="caution">
    <text evidence="1">The sequence shown here is derived from an EMBL/GenBank/DDBJ whole genome shotgun (WGS) entry which is preliminary data.</text>
</comment>
<protein>
    <submittedName>
        <fullName evidence="1">Uncharacterized protein</fullName>
    </submittedName>
</protein>
<dbReference type="Proteomes" id="UP001570071">
    <property type="component" value="Unassembled WGS sequence"/>
</dbReference>
<sequence length="122" mass="13849">MINGISEEKILHHLQNVAIQNGNSLEEAFEWATVMIEAYQSENTAKPIKDILEALIELEFGPDVKLAKLDALLERNVAPLSKLLPEGKRKAFLVRSYKTIFKVKMKQASLKTVFIIKKLLLM</sequence>
<evidence type="ECO:0000313" key="1">
    <source>
        <dbReference type="EMBL" id="MEZ8719667.1"/>
    </source>
</evidence>
<name>A0ABV4MRC2_9VIBR</name>
<reference evidence="1 2" key="1">
    <citation type="journal article" date="2024" name="ISME J.">
        <title>Tailless and filamentous prophages are predominant in marine Vibrio.</title>
        <authorList>
            <person name="Steensen K."/>
            <person name="Seneca J."/>
            <person name="Bartlau N."/>
            <person name="Yu X.A."/>
            <person name="Hussain F.A."/>
            <person name="Polz M.F."/>
        </authorList>
    </citation>
    <scope>NUCLEOTIDE SEQUENCE [LARGE SCALE GENOMIC DNA]</scope>
    <source>
        <strain evidence="1 2">10N.239.312.F12</strain>
    </source>
</reference>
<proteinExistence type="predicted"/>
<dbReference type="RefSeq" id="WP_269336756.1">
    <property type="nucleotide sequence ID" value="NZ_JBFSSG010000001.1"/>
</dbReference>
<organism evidence="1 2">
    <name type="scientific">Vibrio pomeroyi</name>
    <dbReference type="NCBI Taxonomy" id="198832"/>
    <lineage>
        <taxon>Bacteria</taxon>
        <taxon>Pseudomonadati</taxon>
        <taxon>Pseudomonadota</taxon>
        <taxon>Gammaproteobacteria</taxon>
        <taxon>Vibrionales</taxon>
        <taxon>Vibrionaceae</taxon>
        <taxon>Vibrio</taxon>
    </lineage>
</organism>
<accession>A0ABV4MRC2</accession>
<evidence type="ECO:0000313" key="2">
    <source>
        <dbReference type="Proteomes" id="UP001570071"/>
    </source>
</evidence>